<dbReference type="RefSeq" id="WP_188652994.1">
    <property type="nucleotide sequence ID" value="NZ_BMNR01000004.1"/>
</dbReference>
<evidence type="ECO:0000313" key="5">
    <source>
        <dbReference type="Proteomes" id="UP000612329"/>
    </source>
</evidence>
<dbReference type="Gene3D" id="3.30.1120.10">
    <property type="match status" value="1"/>
</dbReference>
<keyword evidence="2" id="KW-0378">Hydrolase</keyword>
<dbReference type="SUPFAM" id="SSF53649">
    <property type="entry name" value="Alkaline phosphatase-like"/>
    <property type="match status" value="1"/>
</dbReference>
<dbReference type="Proteomes" id="UP000612329">
    <property type="component" value="Unassembled WGS sequence"/>
</dbReference>
<dbReference type="InterPro" id="IPR050738">
    <property type="entry name" value="Sulfatase"/>
</dbReference>
<dbReference type="EMBL" id="BMNR01000004">
    <property type="protein sequence ID" value="GGK27380.1"/>
    <property type="molecule type" value="Genomic_DNA"/>
</dbReference>
<proteinExistence type="inferred from homology"/>
<sequence length="444" mass="50478">MKKLIASSRLRIIITLGFSLFFIIIRAQDKPNIIFILADDLGYGDLGCYGAENIKTPNIDNLANHGIKFTRAYANSTVCSPSRAAILTGNYPDMVGVPGVIRDMPDNTWGNLKDSLVTLPESLKKLHYNTAIIGKWHLGYKSPDIPNDRGFDYFKGFLGDMMDDYYTHRRAGVNWMRENDQEIDPQGHATDLFTDWTLEYLEKQKEAHKPFFLYLAYTAPHNPVQPPESWLKKVMEREPQVSLKRQKIIALIEHLDYNVGRIIEELKLSGLDKNTIIVFTSDNGGALHYGASNQPYSGGKGDMFEGGIRVPCVVKLPDQTGNKISDAPLFLMDFYPTLIHMAGGEMDDQLPSIIINDLAVSKDNPSRTMIWMRREGFIFGGRAYYAISNGHYKLVQNRPFTVYELFDIQKDPQEKNPLDKPKLKKELTKQLMKHIQLSGKIPWQ</sequence>
<keyword evidence="5" id="KW-1185">Reference proteome</keyword>
<reference evidence="4" key="2">
    <citation type="submission" date="2020-09" db="EMBL/GenBank/DDBJ databases">
        <authorList>
            <person name="Sun Q."/>
            <person name="Ohkuma M."/>
        </authorList>
    </citation>
    <scope>NUCLEOTIDE SEQUENCE</scope>
    <source>
        <strain evidence="4">JCM 12862</strain>
    </source>
</reference>
<name>A0A8J3BNM8_9FLAO</name>
<evidence type="ECO:0000256" key="1">
    <source>
        <dbReference type="ARBA" id="ARBA00008779"/>
    </source>
</evidence>
<reference evidence="4" key="1">
    <citation type="journal article" date="2014" name="Int. J. Syst. Evol. Microbiol.">
        <title>Complete genome sequence of Corynebacterium casei LMG S-19264T (=DSM 44701T), isolated from a smear-ripened cheese.</title>
        <authorList>
            <consortium name="US DOE Joint Genome Institute (JGI-PGF)"/>
            <person name="Walter F."/>
            <person name="Albersmeier A."/>
            <person name="Kalinowski J."/>
            <person name="Ruckert C."/>
        </authorList>
    </citation>
    <scope>NUCLEOTIDE SEQUENCE</scope>
    <source>
        <strain evidence="4">JCM 12862</strain>
    </source>
</reference>
<dbReference type="GO" id="GO:0004065">
    <property type="term" value="F:arylsulfatase activity"/>
    <property type="evidence" value="ECO:0007669"/>
    <property type="project" value="TreeGrafter"/>
</dbReference>
<dbReference type="InterPro" id="IPR000917">
    <property type="entry name" value="Sulfatase_N"/>
</dbReference>
<dbReference type="Pfam" id="PF00884">
    <property type="entry name" value="Sulfatase"/>
    <property type="match status" value="1"/>
</dbReference>
<accession>A0A8J3BNM8</accession>
<gene>
    <name evidence="4" type="ORF">GCM10007962_22010</name>
</gene>
<dbReference type="InterPro" id="IPR017850">
    <property type="entry name" value="Alkaline_phosphatase_core_sf"/>
</dbReference>
<evidence type="ECO:0000256" key="2">
    <source>
        <dbReference type="ARBA" id="ARBA00022801"/>
    </source>
</evidence>
<dbReference type="AlphaFoldDB" id="A0A8J3BNM8"/>
<dbReference type="PANTHER" id="PTHR42693:SF53">
    <property type="entry name" value="ENDO-4-O-SULFATASE"/>
    <property type="match status" value="1"/>
</dbReference>
<comment type="caution">
    <text evidence="4">The sequence shown here is derived from an EMBL/GenBank/DDBJ whole genome shotgun (WGS) entry which is preliminary data.</text>
</comment>
<evidence type="ECO:0000259" key="3">
    <source>
        <dbReference type="Pfam" id="PF00884"/>
    </source>
</evidence>
<evidence type="ECO:0000313" key="4">
    <source>
        <dbReference type="EMBL" id="GGK27380.1"/>
    </source>
</evidence>
<feature type="domain" description="Sulfatase N-terminal" evidence="3">
    <location>
        <begin position="31"/>
        <end position="343"/>
    </location>
</feature>
<organism evidence="4 5">
    <name type="scientific">Yeosuana aromativorans</name>
    <dbReference type="NCBI Taxonomy" id="288019"/>
    <lineage>
        <taxon>Bacteria</taxon>
        <taxon>Pseudomonadati</taxon>
        <taxon>Bacteroidota</taxon>
        <taxon>Flavobacteriia</taxon>
        <taxon>Flavobacteriales</taxon>
        <taxon>Flavobacteriaceae</taxon>
        <taxon>Yeosuana</taxon>
    </lineage>
</organism>
<dbReference type="PANTHER" id="PTHR42693">
    <property type="entry name" value="ARYLSULFATASE FAMILY MEMBER"/>
    <property type="match status" value="1"/>
</dbReference>
<protein>
    <submittedName>
        <fullName evidence="4">N-acetylgalactosamine-6-sulfatase</fullName>
    </submittedName>
</protein>
<dbReference type="Gene3D" id="3.40.720.10">
    <property type="entry name" value="Alkaline Phosphatase, subunit A"/>
    <property type="match status" value="1"/>
</dbReference>
<comment type="similarity">
    <text evidence="1">Belongs to the sulfatase family.</text>
</comment>